<gene>
    <name evidence="2" type="ORF">H8702_00780</name>
</gene>
<dbReference type="InterPro" id="IPR051683">
    <property type="entry name" value="Enoyl-CoA_Hydratase/Isomerase"/>
</dbReference>
<proteinExistence type="inferred from homology"/>
<dbReference type="OrthoDB" id="9775794at2"/>
<dbReference type="Proteomes" id="UP000632659">
    <property type="component" value="Unassembled WGS sequence"/>
</dbReference>
<dbReference type="InterPro" id="IPR001753">
    <property type="entry name" value="Enoyl-CoA_hydra/iso"/>
</dbReference>
<dbReference type="Pfam" id="PF00378">
    <property type="entry name" value="ECH_1"/>
    <property type="match status" value="1"/>
</dbReference>
<evidence type="ECO:0000313" key="3">
    <source>
        <dbReference type="Proteomes" id="UP000632659"/>
    </source>
</evidence>
<dbReference type="CDD" id="cd06558">
    <property type="entry name" value="crotonase-like"/>
    <property type="match status" value="1"/>
</dbReference>
<dbReference type="PANTHER" id="PTHR42964:SF1">
    <property type="entry name" value="POLYKETIDE BIOSYNTHESIS ENOYL-COA HYDRATASE PKSH-RELATED"/>
    <property type="match status" value="1"/>
</dbReference>
<dbReference type="AlphaFoldDB" id="A0A8J6TP09"/>
<reference evidence="2" key="1">
    <citation type="submission" date="2020-08" db="EMBL/GenBank/DDBJ databases">
        <title>Genome public.</title>
        <authorList>
            <person name="Liu C."/>
            <person name="Sun Q."/>
        </authorList>
    </citation>
    <scope>NUCLEOTIDE SEQUENCE</scope>
    <source>
        <strain evidence="2">NSJ-15</strain>
    </source>
</reference>
<comment type="caution">
    <text evidence="2">The sequence shown here is derived from an EMBL/GenBank/DDBJ whole genome shotgun (WGS) entry which is preliminary data.</text>
</comment>
<dbReference type="EMBL" id="JACRTL010000001">
    <property type="protein sequence ID" value="MBC8609654.1"/>
    <property type="molecule type" value="Genomic_DNA"/>
</dbReference>
<comment type="similarity">
    <text evidence="1">Belongs to the enoyl-CoA hydratase/isomerase family.</text>
</comment>
<organism evidence="2 3">
    <name type="scientific">Massiliimalia timonensis</name>
    <dbReference type="NCBI Taxonomy" id="1987501"/>
    <lineage>
        <taxon>Bacteria</taxon>
        <taxon>Bacillati</taxon>
        <taxon>Bacillota</taxon>
        <taxon>Clostridia</taxon>
        <taxon>Eubacteriales</taxon>
        <taxon>Oscillospiraceae</taxon>
        <taxon>Massiliimalia</taxon>
    </lineage>
</organism>
<dbReference type="InterPro" id="IPR029045">
    <property type="entry name" value="ClpP/crotonase-like_dom_sf"/>
</dbReference>
<dbReference type="PANTHER" id="PTHR42964">
    <property type="entry name" value="ENOYL-COA HYDRATASE"/>
    <property type="match status" value="1"/>
</dbReference>
<evidence type="ECO:0000256" key="1">
    <source>
        <dbReference type="ARBA" id="ARBA00005254"/>
    </source>
</evidence>
<dbReference type="Gene3D" id="3.90.226.10">
    <property type="entry name" value="2-enoyl-CoA Hydratase, Chain A, domain 1"/>
    <property type="match status" value="1"/>
</dbReference>
<sequence>MRSIQIQEDFPFAVIRLNTPDGKNLLTIPLMEQLQTILHRYAEDDRCKAVILAGNCDYFCFGGALGNRYEQHSEQILEFARSLTSLHKALVQFPKTTIAAVSGKVGGGGVSLIDACDLAVASENTSFEFPELYNGTAPMISLMGVRNSLPKKLCYEMMLAKPLLADRLLALGLVNKIDGSGDVIAAAKKYWKQIPNYSLQAISLCKQYYIATQGLDYSQQMEIGKHYLVSMLKGK</sequence>
<keyword evidence="3" id="KW-1185">Reference proteome</keyword>
<dbReference type="RefSeq" id="WP_093988098.1">
    <property type="nucleotide sequence ID" value="NZ_FYDD01000003.1"/>
</dbReference>
<dbReference type="SUPFAM" id="SSF52096">
    <property type="entry name" value="ClpP/crotonase"/>
    <property type="match status" value="1"/>
</dbReference>
<dbReference type="GO" id="GO:0003824">
    <property type="term" value="F:catalytic activity"/>
    <property type="evidence" value="ECO:0007669"/>
    <property type="project" value="UniProtKB-ARBA"/>
</dbReference>
<evidence type="ECO:0000313" key="2">
    <source>
        <dbReference type="EMBL" id="MBC8609654.1"/>
    </source>
</evidence>
<accession>A0A8J6TP09</accession>
<name>A0A8J6TP09_9FIRM</name>
<protein>
    <submittedName>
        <fullName evidence="2">Enoyl-CoA hydratase/isomerase family protein</fullName>
    </submittedName>
</protein>